<evidence type="ECO:0008006" key="4">
    <source>
        <dbReference type="Google" id="ProtNLM"/>
    </source>
</evidence>
<dbReference type="EMBL" id="JAWDEY010000033">
    <property type="protein sequence ID" value="KAK6588404.1"/>
    <property type="molecule type" value="Genomic_DNA"/>
</dbReference>
<reference evidence="2 3" key="1">
    <citation type="submission" date="2023-10" db="EMBL/GenBank/DDBJ databases">
        <title>Comparative genomics analysis reveals potential genetic determinants of host preference in Cryptosporidium xiaoi.</title>
        <authorList>
            <person name="Xiao L."/>
            <person name="Li J."/>
        </authorList>
    </citation>
    <scope>NUCLEOTIDE SEQUENCE [LARGE SCALE GENOMIC DNA]</scope>
    <source>
        <strain evidence="2 3">52996</strain>
    </source>
</reference>
<gene>
    <name evidence="2" type="ORF">RS030_5702</name>
</gene>
<dbReference type="AlphaFoldDB" id="A0AAV9XV86"/>
<feature type="coiled-coil region" evidence="1">
    <location>
        <begin position="27"/>
        <end position="93"/>
    </location>
</feature>
<keyword evidence="3" id="KW-1185">Reference proteome</keyword>
<protein>
    <recommendedName>
        <fullName evidence="4">t-SNARE coiled-coil homology domain-containing protein</fullName>
    </recommendedName>
</protein>
<comment type="caution">
    <text evidence="2">The sequence shown here is derived from an EMBL/GenBank/DDBJ whole genome shotgun (WGS) entry which is preliminary data.</text>
</comment>
<keyword evidence="1" id="KW-0175">Coiled coil</keyword>
<sequence>MFDRTDEFRRIVREVGDGEVEFLEQGVSEFINDVNNLCREIVNIKNELEKEEIRDINDILKGGNAGSFGDKKGSSLTQEIQICQNKMLELENKYHLKRKDDNNNISKLGDEDKYSHRVLIVSCMYTLLGELSSSLQSKIAKELDEKYRRKNKFTAKLNNVGFNNSKGYSFGSIQTNVDSQIFDDSGLDCHLSPEMEKMAQELLNHFTSDIDALRESQNQLHEISNLMSFFSSKIQEQSEICTSIFTSARDAVDNLDASKTHFDSLERANESTRYV</sequence>
<dbReference type="Proteomes" id="UP001311799">
    <property type="component" value="Unassembled WGS sequence"/>
</dbReference>
<accession>A0AAV9XV86</accession>
<proteinExistence type="predicted"/>
<organism evidence="2 3">
    <name type="scientific">Cryptosporidium xiaoi</name>
    <dbReference type="NCBI Taxonomy" id="659607"/>
    <lineage>
        <taxon>Eukaryota</taxon>
        <taxon>Sar</taxon>
        <taxon>Alveolata</taxon>
        <taxon>Apicomplexa</taxon>
        <taxon>Conoidasida</taxon>
        <taxon>Coccidia</taxon>
        <taxon>Eucoccidiorida</taxon>
        <taxon>Eimeriorina</taxon>
        <taxon>Cryptosporidiidae</taxon>
        <taxon>Cryptosporidium</taxon>
    </lineage>
</organism>
<evidence type="ECO:0000313" key="2">
    <source>
        <dbReference type="EMBL" id="KAK6588404.1"/>
    </source>
</evidence>
<evidence type="ECO:0000256" key="1">
    <source>
        <dbReference type="SAM" id="Coils"/>
    </source>
</evidence>
<name>A0AAV9XV86_9CRYT</name>
<evidence type="ECO:0000313" key="3">
    <source>
        <dbReference type="Proteomes" id="UP001311799"/>
    </source>
</evidence>